<protein>
    <submittedName>
        <fullName evidence="1">DUF1320 domain-containing protein</fullName>
    </submittedName>
</protein>
<dbReference type="AlphaFoldDB" id="A0A7C3WIG7"/>
<proteinExistence type="predicted"/>
<dbReference type="InterPro" id="IPR009752">
    <property type="entry name" value="Phage_Mu_GpJ"/>
</dbReference>
<dbReference type="EMBL" id="DTHB01000050">
    <property type="protein sequence ID" value="HGB15190.1"/>
    <property type="molecule type" value="Genomic_DNA"/>
</dbReference>
<dbReference type="Pfam" id="PF07030">
    <property type="entry name" value="Phage_Mu_Gp36"/>
    <property type="match status" value="1"/>
</dbReference>
<comment type="caution">
    <text evidence="1">The sequence shown here is derived from an EMBL/GenBank/DDBJ whole genome shotgun (WGS) entry which is preliminary data.</text>
</comment>
<organism evidence="1">
    <name type="scientific">Desulfobacca acetoxidans</name>
    <dbReference type="NCBI Taxonomy" id="60893"/>
    <lineage>
        <taxon>Bacteria</taxon>
        <taxon>Pseudomonadati</taxon>
        <taxon>Thermodesulfobacteriota</taxon>
        <taxon>Desulfobaccia</taxon>
        <taxon>Desulfobaccales</taxon>
        <taxon>Desulfobaccaceae</taxon>
        <taxon>Desulfobacca</taxon>
    </lineage>
</organism>
<name>A0A7C3WIG7_9BACT</name>
<sequence>MAYCSPSDLLTMISQEELAELTSDSGDLPDALMVEKAIAQADAEIDSYLGSRFRVPLTPTPPRLRALSVDMAIYHLYSRRSVVPAVRRDKYEAALAYLKAVAAGKLGLGGAGDAGGVGEVAELGSQPRLFSRTALNDW</sequence>
<reference evidence="1" key="1">
    <citation type="journal article" date="2020" name="mSystems">
        <title>Genome- and Community-Level Interaction Insights into Carbon Utilization and Element Cycling Functions of Hydrothermarchaeota in Hydrothermal Sediment.</title>
        <authorList>
            <person name="Zhou Z."/>
            <person name="Liu Y."/>
            <person name="Xu W."/>
            <person name="Pan J."/>
            <person name="Luo Z.H."/>
            <person name="Li M."/>
        </authorList>
    </citation>
    <scope>NUCLEOTIDE SEQUENCE [LARGE SCALE GENOMIC DNA]</scope>
    <source>
        <strain evidence="1">SpSt-776</strain>
    </source>
</reference>
<accession>A0A7C3WIG7</accession>
<evidence type="ECO:0000313" key="1">
    <source>
        <dbReference type="EMBL" id="HGB15190.1"/>
    </source>
</evidence>
<gene>
    <name evidence="1" type="ORF">ENV62_08160</name>
</gene>